<evidence type="ECO:0000313" key="3">
    <source>
        <dbReference type="Proteomes" id="UP001205603"/>
    </source>
</evidence>
<dbReference type="Pfam" id="PF19576">
    <property type="entry name" value="Acyltransf_2"/>
    <property type="match status" value="1"/>
</dbReference>
<keyword evidence="2" id="KW-0012">Acyltransferase</keyword>
<reference evidence="2 3" key="1">
    <citation type="submission" date="2022-07" db="EMBL/GenBank/DDBJ databases">
        <title>Fecal culturing of patients with breast cancer.</title>
        <authorList>
            <person name="Teng N.M.Y."/>
            <person name="Kiu R."/>
            <person name="Evans R."/>
            <person name="Baker D.J."/>
            <person name="Zenner C."/>
            <person name="Robinson S.D."/>
            <person name="Hall L.J."/>
        </authorList>
    </citation>
    <scope>NUCLEOTIDE SEQUENCE [LARGE SCALE GENOMIC DNA]</scope>
    <source>
        <strain evidence="2 3">LH1063</strain>
    </source>
</reference>
<proteinExistence type="predicted"/>
<accession>A0ABT1MDP9</accession>
<keyword evidence="2" id="KW-0808">Transferase</keyword>
<dbReference type="SUPFAM" id="SSF69593">
    <property type="entry name" value="Glycerol-3-phosphate (1)-acyltransferase"/>
    <property type="match status" value="1"/>
</dbReference>
<sequence>MKSEPLQIDIEKVIRQKAPGVSRRIPGFVYRFLEKTICQDRMNYILRKYNGQEGVDFASALLDELNVKIEIVGEENIPAEGRFTFASNHPLGGLDGIALVSVFGKRYHSGIKFVVNDLLMNVAPLASVFIPINKHGGQAKDAANILQDAYLSEDQIFVFPAGLVSRLQPGGICDLEWKKNFIAKTIQYQRDVIPLYFEGRNSAFFYRLAKIRKSLGIKFNIEMIYLPSEMFKSENKTFRIHIGKPIPWQTFDKSKTLGQWASEVKDIVYALK</sequence>
<organism evidence="2 3">
    <name type="scientific">Coprobacter tertius</name>
    <dbReference type="NCBI Taxonomy" id="2944915"/>
    <lineage>
        <taxon>Bacteria</taxon>
        <taxon>Pseudomonadati</taxon>
        <taxon>Bacteroidota</taxon>
        <taxon>Bacteroidia</taxon>
        <taxon>Bacteroidales</taxon>
        <taxon>Barnesiellaceae</taxon>
        <taxon>Coprobacter</taxon>
    </lineage>
</organism>
<dbReference type="GO" id="GO:0016746">
    <property type="term" value="F:acyltransferase activity"/>
    <property type="evidence" value="ECO:0007669"/>
    <property type="project" value="UniProtKB-KW"/>
</dbReference>
<comment type="caution">
    <text evidence="2">The sequence shown here is derived from an EMBL/GenBank/DDBJ whole genome shotgun (WGS) entry which is preliminary data.</text>
</comment>
<name>A0ABT1MDP9_9BACT</name>
<evidence type="ECO:0000313" key="2">
    <source>
        <dbReference type="EMBL" id="MCP9610753.1"/>
    </source>
</evidence>
<dbReference type="Proteomes" id="UP001205603">
    <property type="component" value="Unassembled WGS sequence"/>
</dbReference>
<dbReference type="EMBL" id="JANDHW010000001">
    <property type="protein sequence ID" value="MCP9610753.1"/>
    <property type="molecule type" value="Genomic_DNA"/>
</dbReference>
<feature type="domain" description="Putative acyltransferase ACT14924-like acyltransferase" evidence="1">
    <location>
        <begin position="13"/>
        <end position="271"/>
    </location>
</feature>
<keyword evidence="3" id="KW-1185">Reference proteome</keyword>
<dbReference type="InterPro" id="IPR045746">
    <property type="entry name" value="ACT14924-like_Acyltransf_dom"/>
</dbReference>
<evidence type="ECO:0000259" key="1">
    <source>
        <dbReference type="Pfam" id="PF19576"/>
    </source>
</evidence>
<dbReference type="RefSeq" id="WP_255025330.1">
    <property type="nucleotide sequence ID" value="NZ_JANDHW010000001.1"/>
</dbReference>
<gene>
    <name evidence="2" type="ORF">NMU02_01420</name>
</gene>
<protein>
    <submittedName>
        <fullName evidence="2">1-acyl-sn-glycerol-3-phosphate acyltransferase</fullName>
    </submittedName>
</protein>